<dbReference type="Proteomes" id="UP000189796">
    <property type="component" value="Chromosome I"/>
</dbReference>
<dbReference type="PROSITE" id="PS50005">
    <property type="entry name" value="TPR"/>
    <property type="match status" value="2"/>
</dbReference>
<proteinExistence type="predicted"/>
<protein>
    <submittedName>
        <fullName evidence="2">Tetratricopeptide (TPR) repeat</fullName>
    </submittedName>
</protein>
<dbReference type="GO" id="GO:0016757">
    <property type="term" value="F:glycosyltransferase activity"/>
    <property type="evidence" value="ECO:0007669"/>
    <property type="project" value="InterPro"/>
</dbReference>
<dbReference type="InterPro" id="IPR002201">
    <property type="entry name" value="Glyco_trans_9"/>
</dbReference>
<dbReference type="InterPro" id="IPR019734">
    <property type="entry name" value="TPR_rpt"/>
</dbReference>
<dbReference type="Gene3D" id="3.40.50.2000">
    <property type="entry name" value="Glycogen Phosphorylase B"/>
    <property type="match status" value="1"/>
</dbReference>
<dbReference type="PANTHER" id="PTHR44809:SF1">
    <property type="entry name" value="PROTEIN O-MANNOSYL-TRANSFERASE TMTC1"/>
    <property type="match status" value="1"/>
</dbReference>
<dbReference type="OrthoDB" id="6193797at2"/>
<evidence type="ECO:0000256" key="1">
    <source>
        <dbReference type="PROSITE-ProRule" id="PRU00339"/>
    </source>
</evidence>
<accession>A0A1M5UZV5</accession>
<dbReference type="InterPro" id="IPR011990">
    <property type="entry name" value="TPR-like_helical_dom_sf"/>
</dbReference>
<dbReference type="Pfam" id="PF01075">
    <property type="entry name" value="Glyco_transf_9"/>
    <property type="match status" value="1"/>
</dbReference>
<feature type="repeat" description="TPR" evidence="1">
    <location>
        <begin position="106"/>
        <end position="139"/>
    </location>
</feature>
<dbReference type="PROSITE" id="PS50293">
    <property type="entry name" value="TPR_REGION"/>
    <property type="match status" value="1"/>
</dbReference>
<dbReference type="SMART" id="SM00028">
    <property type="entry name" value="TPR"/>
    <property type="match status" value="6"/>
</dbReference>
<sequence>MPNLSRLQRQAFSSFQQGDLDKTERLCTGILEHRPRDFDALHLLGMLNFQRHRMVEALHFLSEALRINSSSADAMSNLGLALHTTGRYDEAIASFRNALHLAPDHPEILYNLGNACLALGHVAEALSNFDDVLTRKPGHVGALVNRGNALLRQNQPVEAMASYDKALAAMPGHPQILTNRGHALRRLDRPVEALAHFEAALATAPEFAEAHFEAAMTRLTMGDFEAGWKEYEWRWKTGAFVRHRRQFQAPLWLGDQPISGKTILLHAEQGFGDTIQFIRYASLLAGRDAKVICEVQPELQPLLSQLEGITVVASGAPLPAFDLHCPLLSLPLASGTRLETIPAAIPYLAAPAERVAYWRDRLPAGSPRAGFVWSGQPSHKNDSNRSIALARLAALFENPPVQCFSLQSDLRSADGEVLRGLPNLVHLGDGLRDFADTAAVISLFDVVVSVDTAVAHLAAALGKPVLILLPYAADFRWMRNRGDSPWYPTAELFRQPAFGDWESVITRVGERLRQLTSPPSPGVANLPALGFR</sequence>
<dbReference type="SUPFAM" id="SSF53756">
    <property type="entry name" value="UDP-Glycosyltransferase/glycogen phosphorylase"/>
    <property type="match status" value="1"/>
</dbReference>
<feature type="repeat" description="TPR" evidence="1">
    <location>
        <begin position="72"/>
        <end position="105"/>
    </location>
</feature>
<gene>
    <name evidence="2" type="ORF">SAMN05443248_5680</name>
</gene>
<evidence type="ECO:0000313" key="2">
    <source>
        <dbReference type="EMBL" id="SHH68509.1"/>
    </source>
</evidence>
<keyword evidence="1" id="KW-0802">TPR repeat</keyword>
<dbReference type="Gene3D" id="1.25.40.10">
    <property type="entry name" value="Tetratricopeptide repeat domain"/>
    <property type="match status" value="1"/>
</dbReference>
<dbReference type="SUPFAM" id="SSF48452">
    <property type="entry name" value="TPR-like"/>
    <property type="match status" value="1"/>
</dbReference>
<reference evidence="2 3" key="1">
    <citation type="submission" date="2016-11" db="EMBL/GenBank/DDBJ databases">
        <authorList>
            <person name="Jaros S."/>
            <person name="Januszkiewicz K."/>
            <person name="Wedrychowicz H."/>
        </authorList>
    </citation>
    <scope>NUCLEOTIDE SEQUENCE [LARGE SCALE GENOMIC DNA]</scope>
    <source>
        <strain evidence="2 3">GAS138</strain>
    </source>
</reference>
<organism evidence="2 3">
    <name type="scientific">Bradyrhizobium erythrophlei</name>
    <dbReference type="NCBI Taxonomy" id="1437360"/>
    <lineage>
        <taxon>Bacteria</taxon>
        <taxon>Pseudomonadati</taxon>
        <taxon>Pseudomonadota</taxon>
        <taxon>Alphaproteobacteria</taxon>
        <taxon>Hyphomicrobiales</taxon>
        <taxon>Nitrobacteraceae</taxon>
        <taxon>Bradyrhizobium</taxon>
    </lineage>
</organism>
<dbReference type="AlphaFoldDB" id="A0A1M5UZV5"/>
<dbReference type="InterPro" id="IPR052943">
    <property type="entry name" value="TMTC_O-mannosyl-trnsfr"/>
</dbReference>
<dbReference type="PANTHER" id="PTHR44809">
    <property type="match status" value="1"/>
</dbReference>
<dbReference type="EMBL" id="LT670817">
    <property type="protein sequence ID" value="SHH68509.1"/>
    <property type="molecule type" value="Genomic_DNA"/>
</dbReference>
<name>A0A1M5UZV5_9BRAD</name>
<dbReference type="Pfam" id="PF13432">
    <property type="entry name" value="TPR_16"/>
    <property type="match status" value="2"/>
</dbReference>
<evidence type="ECO:0000313" key="3">
    <source>
        <dbReference type="Proteomes" id="UP000189796"/>
    </source>
</evidence>